<evidence type="ECO:0008006" key="3">
    <source>
        <dbReference type="Google" id="ProtNLM"/>
    </source>
</evidence>
<sequence length="130" mass="15151">MRITALLLLFLVVTSCYSPERDCTSFKTGVFKFEELVGTELVSSTIRRNDSISIETYNAVVDTFSVRWINDCEYIMRKLNPKNKYDEEAVHFKILTTTKDSYTFEYRMVVKKENNPRRVEKGTVTKIGDI</sequence>
<comment type="caution">
    <text evidence="1">The sequence shown here is derived from an EMBL/GenBank/DDBJ whole genome shotgun (WGS) entry which is preliminary data.</text>
</comment>
<proteinExistence type="predicted"/>
<dbReference type="RefSeq" id="WP_151674971.1">
    <property type="nucleotide sequence ID" value="NZ_BKCG01000008.1"/>
</dbReference>
<dbReference type="Proteomes" id="UP000326509">
    <property type="component" value="Unassembled WGS sequence"/>
</dbReference>
<evidence type="ECO:0000313" key="1">
    <source>
        <dbReference type="EMBL" id="GER60538.1"/>
    </source>
</evidence>
<accession>A0A5J4J3B5</accession>
<protein>
    <recommendedName>
        <fullName evidence="3">DNA topoisomerase IV</fullName>
    </recommendedName>
</protein>
<name>A0A5J4J3B5_9FLAO</name>
<reference evidence="1 2" key="1">
    <citation type="submission" date="2019-08" db="EMBL/GenBank/DDBJ databases">
        <title>Draft genome sequence of Ulvibacter marinus type strain NBRC 109484.</title>
        <authorList>
            <person name="Kawano K."/>
            <person name="Ushijima N."/>
            <person name="Kihara M."/>
            <person name="Itoh H."/>
        </authorList>
    </citation>
    <scope>NUCLEOTIDE SEQUENCE [LARGE SCALE GENOMIC DNA]</scope>
    <source>
        <strain evidence="1 2">NBRC 109484</strain>
    </source>
</reference>
<dbReference type="OrthoDB" id="1202013at2"/>
<dbReference type="PROSITE" id="PS51257">
    <property type="entry name" value="PROKAR_LIPOPROTEIN"/>
    <property type="match status" value="1"/>
</dbReference>
<dbReference type="EMBL" id="BKCG01000008">
    <property type="protein sequence ID" value="GER60538.1"/>
    <property type="molecule type" value="Genomic_DNA"/>
</dbReference>
<gene>
    <name evidence="1" type="ORF">ULMA_26460</name>
</gene>
<organism evidence="1 2">
    <name type="scientific">Patiriisocius marinus</name>
    <dbReference type="NCBI Taxonomy" id="1397112"/>
    <lineage>
        <taxon>Bacteria</taxon>
        <taxon>Pseudomonadati</taxon>
        <taxon>Bacteroidota</taxon>
        <taxon>Flavobacteriia</taxon>
        <taxon>Flavobacteriales</taxon>
        <taxon>Flavobacteriaceae</taxon>
        <taxon>Patiriisocius</taxon>
    </lineage>
</organism>
<keyword evidence="2" id="KW-1185">Reference proteome</keyword>
<dbReference type="AlphaFoldDB" id="A0A5J4J3B5"/>
<evidence type="ECO:0000313" key="2">
    <source>
        <dbReference type="Proteomes" id="UP000326509"/>
    </source>
</evidence>